<gene>
    <name evidence="1" type="ORF">HAP41_0000047315</name>
</gene>
<proteinExistence type="predicted"/>
<keyword evidence="1" id="KW-0614">Plasmid</keyword>
<reference evidence="1" key="1">
    <citation type="journal article" date="2017" name="Syst. Appl. Microbiol.">
        <title>Soybeans inoculated with root zone soils of Canadian native legumes harbour diverse and novel Bradyrhizobium spp. that possess agricultural potential.</title>
        <authorList>
            <person name="Bromfield E.S.P."/>
            <person name="Cloutier S."/>
            <person name="Tambong J.T."/>
            <person name="Tran Thi T.V."/>
        </authorList>
    </citation>
    <scope>NUCLEOTIDE SEQUENCE</scope>
    <source>
        <strain evidence="1">1S5</strain>
    </source>
</reference>
<sequence>MDITSEELEEVAIRPAKRRLKRQMQSIKAQGDGDDKSLLHLRGRQIGRQSCELPSPHRWNAIRQRARVQPPMVEVTEKGAQRPAHRLACSRAPIPGVALNVADHVLLVDLAQGGGAAGAHLVQKPADDREMAYDGLRGQAAL</sequence>
<dbReference type="AlphaFoldDB" id="A0A8U0FZK3"/>
<name>A0A8U0FZK3_9BRAD</name>
<protein>
    <submittedName>
        <fullName evidence="1">Uncharacterized protein</fullName>
    </submittedName>
</protein>
<evidence type="ECO:0000313" key="1">
    <source>
        <dbReference type="EMBL" id="UPT92340.1"/>
    </source>
</evidence>
<accession>A0A8U0FZK3</accession>
<dbReference type="EMBL" id="CP096256">
    <property type="protein sequence ID" value="UPT92340.1"/>
    <property type="molecule type" value="Genomic_DNA"/>
</dbReference>
<organism evidence="1 2">
    <name type="scientific">Bradyrhizobium barranii subsp. apii</name>
    <dbReference type="NCBI Taxonomy" id="2819348"/>
    <lineage>
        <taxon>Bacteria</taxon>
        <taxon>Pseudomonadati</taxon>
        <taxon>Pseudomonadota</taxon>
        <taxon>Alphaproteobacteria</taxon>
        <taxon>Hyphomicrobiales</taxon>
        <taxon>Nitrobacteraceae</taxon>
        <taxon>Bradyrhizobium</taxon>
        <taxon>Bradyrhizobium barranii</taxon>
    </lineage>
</organism>
<evidence type="ECO:0000313" key="2">
    <source>
        <dbReference type="Proteomes" id="UP000551709"/>
    </source>
</evidence>
<reference evidence="1" key="2">
    <citation type="submission" date="2022-04" db="EMBL/GenBank/DDBJ databases">
        <authorList>
            <person name="Bromfield E.S.P."/>
            <person name="Cloutier S."/>
        </authorList>
    </citation>
    <scope>NUCLEOTIDE SEQUENCE</scope>
    <source>
        <strain evidence="1">1S5</strain>
        <plasmid evidence="1">pBb1S5a</plasmid>
    </source>
</reference>
<geneLocation type="plasmid" evidence="1 2">
    <name>pBb1S5a</name>
</geneLocation>
<dbReference type="Proteomes" id="UP000551709">
    <property type="component" value="Plasmid pBb1S5a"/>
</dbReference>